<name>A0A4P9XFW3_9FUNG</name>
<dbReference type="Gene3D" id="1.10.167.10">
    <property type="entry name" value="Regulator of G-protein Signalling 4, domain 2"/>
    <property type="match status" value="1"/>
</dbReference>
<keyword evidence="3" id="KW-1185">Reference proteome</keyword>
<dbReference type="PANTHER" id="PTHR10845">
    <property type="entry name" value="REGULATOR OF G PROTEIN SIGNALING"/>
    <property type="match status" value="1"/>
</dbReference>
<dbReference type="AlphaFoldDB" id="A0A4P9XFW3"/>
<dbReference type="STRING" id="78915.A0A4P9XFW3"/>
<evidence type="ECO:0000313" key="2">
    <source>
        <dbReference type="EMBL" id="RKP04486.1"/>
    </source>
</evidence>
<dbReference type="InterPro" id="IPR016137">
    <property type="entry name" value="RGS"/>
</dbReference>
<dbReference type="SMART" id="SM00315">
    <property type="entry name" value="RGS"/>
    <property type="match status" value="1"/>
</dbReference>
<sequence length="172" mass="19725">MLALQVLGNARKLSLAAFQAHCARELTLESLLFYLEVQVFREMILMAPDEPPRSSVDLGHYARYIYDTYVDVDAPLQINLSEEVREEVAATDRYWAGMFDEAQDMVRALMKRHSYVRFEASDGYARLQRMRQQDPARFEAAEIKQSLVKLFPPSNELLAGIEETTKLRSSSS</sequence>
<evidence type="ECO:0000313" key="3">
    <source>
        <dbReference type="Proteomes" id="UP000271241"/>
    </source>
</evidence>
<proteinExistence type="predicted"/>
<accession>A0A4P9XFW3</accession>
<dbReference type="InterPro" id="IPR044926">
    <property type="entry name" value="RGS_subdomain_2"/>
</dbReference>
<dbReference type="SUPFAM" id="SSF48097">
    <property type="entry name" value="Regulator of G-protein signaling, RGS"/>
    <property type="match status" value="1"/>
</dbReference>
<evidence type="ECO:0000259" key="1">
    <source>
        <dbReference type="PROSITE" id="PS50132"/>
    </source>
</evidence>
<gene>
    <name evidence="2" type="ORF">THASP1DRAFT_33743</name>
</gene>
<feature type="non-terminal residue" evidence="2">
    <location>
        <position position="172"/>
    </location>
</feature>
<dbReference type="InterPro" id="IPR036305">
    <property type="entry name" value="RGS_sf"/>
</dbReference>
<feature type="domain" description="RGS" evidence="1">
    <location>
        <begin position="18"/>
        <end position="128"/>
    </location>
</feature>
<dbReference type="PRINTS" id="PR01301">
    <property type="entry name" value="RGSPROTEIN"/>
</dbReference>
<organism evidence="2 3">
    <name type="scientific">Thamnocephalis sphaerospora</name>
    <dbReference type="NCBI Taxonomy" id="78915"/>
    <lineage>
        <taxon>Eukaryota</taxon>
        <taxon>Fungi</taxon>
        <taxon>Fungi incertae sedis</taxon>
        <taxon>Zoopagomycota</taxon>
        <taxon>Zoopagomycotina</taxon>
        <taxon>Zoopagomycetes</taxon>
        <taxon>Zoopagales</taxon>
        <taxon>Sigmoideomycetaceae</taxon>
        <taxon>Thamnocephalis</taxon>
    </lineage>
</organism>
<dbReference type="EMBL" id="KZ993692">
    <property type="protein sequence ID" value="RKP04486.1"/>
    <property type="molecule type" value="Genomic_DNA"/>
</dbReference>
<dbReference type="OrthoDB" id="196547at2759"/>
<dbReference type="CDD" id="cd07440">
    <property type="entry name" value="RGS"/>
    <property type="match status" value="1"/>
</dbReference>
<dbReference type="Proteomes" id="UP000271241">
    <property type="component" value="Unassembled WGS sequence"/>
</dbReference>
<dbReference type="PROSITE" id="PS50132">
    <property type="entry name" value="RGS"/>
    <property type="match status" value="1"/>
</dbReference>
<dbReference type="Pfam" id="PF00615">
    <property type="entry name" value="RGS"/>
    <property type="match status" value="1"/>
</dbReference>
<protein>
    <submittedName>
        <fullName evidence="2">RGS domain-containing protein</fullName>
    </submittedName>
</protein>
<dbReference type="PANTHER" id="PTHR10845:SF192">
    <property type="entry name" value="DOUBLE HIT, ISOFORM B"/>
    <property type="match status" value="1"/>
</dbReference>
<reference evidence="3" key="1">
    <citation type="journal article" date="2018" name="Nat. Microbiol.">
        <title>Leveraging single-cell genomics to expand the fungal tree of life.</title>
        <authorList>
            <person name="Ahrendt S.R."/>
            <person name="Quandt C.A."/>
            <person name="Ciobanu D."/>
            <person name="Clum A."/>
            <person name="Salamov A."/>
            <person name="Andreopoulos B."/>
            <person name="Cheng J.F."/>
            <person name="Woyke T."/>
            <person name="Pelin A."/>
            <person name="Henrissat B."/>
            <person name="Reynolds N.K."/>
            <person name="Benny G.L."/>
            <person name="Smith M.E."/>
            <person name="James T.Y."/>
            <person name="Grigoriev I.V."/>
        </authorList>
    </citation>
    <scope>NUCLEOTIDE SEQUENCE [LARGE SCALE GENOMIC DNA]</scope>
    <source>
        <strain evidence="3">RSA 1356</strain>
    </source>
</reference>